<proteinExistence type="inferred from homology"/>
<dbReference type="PANTHER" id="PTHR38440">
    <property type="entry name" value="UPF0398 PROTEIN YPSA"/>
    <property type="match status" value="1"/>
</dbReference>
<evidence type="ECO:0000313" key="2">
    <source>
        <dbReference type="EMBL" id="UZX30460.1"/>
    </source>
</evidence>
<name>A0AA47GHN3_9LACO</name>
<accession>A0AA47GHN3</accession>
<dbReference type="Proteomes" id="UP001164557">
    <property type="component" value="Chromosome"/>
</dbReference>
<dbReference type="PANTHER" id="PTHR38440:SF1">
    <property type="entry name" value="UPF0398 PROTEIN SPR0331"/>
    <property type="match status" value="1"/>
</dbReference>
<evidence type="ECO:0000256" key="1">
    <source>
        <dbReference type="HAMAP-Rule" id="MF_01575"/>
    </source>
</evidence>
<dbReference type="NCBIfam" id="NF010181">
    <property type="entry name" value="PRK13660.1"/>
    <property type="match status" value="1"/>
</dbReference>
<dbReference type="EMBL" id="CP084389">
    <property type="protein sequence ID" value="UZX30460.1"/>
    <property type="molecule type" value="Genomic_DNA"/>
</dbReference>
<dbReference type="InterPro" id="IPR010697">
    <property type="entry name" value="YspA"/>
</dbReference>
<reference evidence="2" key="1">
    <citation type="submission" date="2021-09" db="EMBL/GenBank/DDBJ databases">
        <title>Lactobacillus species from Apis mellifera, Switzerland.</title>
        <authorList>
            <person name="Pfister J."/>
            <person name="Brown A."/>
            <person name="Neumann P."/>
            <person name="Collaud A."/>
            <person name="Retschnig G."/>
            <person name="Perreten V."/>
        </authorList>
    </citation>
    <scope>NUCLEOTIDE SEQUENCE</scope>
    <source>
        <strain evidence="2">IBH002</strain>
    </source>
</reference>
<dbReference type="Pfam" id="PF06908">
    <property type="entry name" value="YpsA"/>
    <property type="match status" value="1"/>
</dbReference>
<evidence type="ECO:0000313" key="3">
    <source>
        <dbReference type="Proteomes" id="UP001164557"/>
    </source>
</evidence>
<dbReference type="AlphaFoldDB" id="A0AA47GHN3"/>
<organism evidence="2 3">
    <name type="scientific">Lactobacillus helsingborgensis</name>
    <dbReference type="NCBI Taxonomy" id="1218494"/>
    <lineage>
        <taxon>Bacteria</taxon>
        <taxon>Bacillati</taxon>
        <taxon>Bacillota</taxon>
        <taxon>Bacilli</taxon>
        <taxon>Lactobacillales</taxon>
        <taxon>Lactobacillaceae</taxon>
        <taxon>Lactobacillus</taxon>
    </lineage>
</organism>
<dbReference type="Gene3D" id="3.40.50.450">
    <property type="match status" value="1"/>
</dbReference>
<comment type="similarity">
    <text evidence="1">Belongs to the UPF0398 family.</text>
</comment>
<dbReference type="HAMAP" id="MF_01575">
    <property type="entry name" value="UPF0398"/>
    <property type="match status" value="1"/>
</dbReference>
<dbReference type="RefSeq" id="WP_046327122.1">
    <property type="nucleotide sequence ID" value="NZ_CP084389.1"/>
</dbReference>
<protein>
    <recommendedName>
        <fullName evidence="1">UPF0398 protein LDX53_04485</fullName>
    </recommendedName>
</protein>
<sequence length="188" mass="22408">MQRLWITGYRNYELNTYSDKDPKIKIIKLVLKKHMINLLENGQLDWIITGANLGVEQWASEVAIELREKFPVRVSIIIPYEEFASRWNENNQEKFLALKSQVDFFASTSKEPYHSPVQLRNYQNFMLMHTDGALMIYDTENPGKPKFDYNLIRDYQKTTDYPLELIDFYDLQDEAEEYQANQEDKFDE</sequence>
<gene>
    <name evidence="2" type="ORF">LDX53_04485</name>
</gene>
<dbReference type="PIRSF" id="PIRSF021290">
    <property type="entry name" value="DUF1273"/>
    <property type="match status" value="1"/>
</dbReference>
<dbReference type="SUPFAM" id="SSF102405">
    <property type="entry name" value="MCP/YpsA-like"/>
    <property type="match status" value="1"/>
</dbReference>
<keyword evidence="3" id="KW-1185">Reference proteome</keyword>